<evidence type="ECO:0000313" key="2">
    <source>
        <dbReference type="Proteomes" id="UP001611383"/>
    </source>
</evidence>
<protein>
    <recommendedName>
        <fullName evidence="3">Secreted protein</fullName>
    </recommendedName>
</protein>
<dbReference type="RefSeq" id="WP_395811894.1">
    <property type="nucleotide sequence ID" value="NZ_CP043494.1"/>
</dbReference>
<organism evidence="1 2">
    <name type="scientific">Archangium minus</name>
    <dbReference type="NCBI Taxonomy" id="83450"/>
    <lineage>
        <taxon>Bacteria</taxon>
        <taxon>Pseudomonadati</taxon>
        <taxon>Myxococcota</taxon>
        <taxon>Myxococcia</taxon>
        <taxon>Myxococcales</taxon>
        <taxon>Cystobacterineae</taxon>
        <taxon>Archangiaceae</taxon>
        <taxon>Archangium</taxon>
    </lineage>
</organism>
<keyword evidence="2" id="KW-1185">Reference proteome</keyword>
<dbReference type="Proteomes" id="UP001611383">
    <property type="component" value="Chromosome"/>
</dbReference>
<accession>A0ABY9X8A8</accession>
<dbReference type="EMBL" id="CP043494">
    <property type="protein sequence ID" value="WNG51622.1"/>
    <property type="molecule type" value="Genomic_DNA"/>
</dbReference>
<gene>
    <name evidence="1" type="ORF">F0U60_51500</name>
</gene>
<name>A0ABY9X8A8_9BACT</name>
<sequence length="154" mass="17564">MRPERLATAPARAGSRRLAAVLPGVLLLASTVLIVFGTMPAAAATNCGSSNTGWFPYEVRIRVVRLRTGRTVRLNLVNDQVSDHSYATLWWDYRKGDKVWVDRSFDGGVSWSQCGPFNRDWSNTLRNVGNWMRACFWAHDTHESFCTDWYYDKD</sequence>
<proteinExistence type="predicted"/>
<evidence type="ECO:0000313" key="1">
    <source>
        <dbReference type="EMBL" id="WNG51622.1"/>
    </source>
</evidence>
<reference evidence="1 2" key="1">
    <citation type="submission" date="2019-08" db="EMBL/GenBank/DDBJ databases">
        <title>Archangium and Cystobacter genomes.</title>
        <authorList>
            <person name="Chen I.-C.K."/>
            <person name="Wielgoss S."/>
        </authorList>
    </citation>
    <scope>NUCLEOTIDE SEQUENCE [LARGE SCALE GENOMIC DNA]</scope>
    <source>
        <strain evidence="1 2">Cbm 6</strain>
    </source>
</reference>
<evidence type="ECO:0008006" key="3">
    <source>
        <dbReference type="Google" id="ProtNLM"/>
    </source>
</evidence>